<evidence type="ECO:0000256" key="12">
    <source>
        <dbReference type="ARBA" id="ARBA00023242"/>
    </source>
</evidence>
<dbReference type="SUPFAM" id="SSF52540">
    <property type="entry name" value="P-loop containing nucleoside triphosphate hydrolases"/>
    <property type="match status" value="2"/>
</dbReference>
<dbReference type="EMBL" id="KB740045">
    <property type="protein sequence ID" value="ENN81863.1"/>
    <property type="molecule type" value="Genomic_DNA"/>
</dbReference>
<keyword evidence="10" id="KW-0411">Iron-sulfur</keyword>
<dbReference type="InterPro" id="IPR013020">
    <property type="entry name" value="Rad3/Chl1-like"/>
</dbReference>
<dbReference type="InterPro" id="IPR027417">
    <property type="entry name" value="P-loop_NTPase"/>
</dbReference>
<dbReference type="KEGG" id="dpa:109546349"/>
<dbReference type="GO" id="GO:0016818">
    <property type="term" value="F:hydrolase activity, acting on acid anhydrides, in phosphorus-containing anhydrides"/>
    <property type="evidence" value="ECO:0007669"/>
    <property type="project" value="InterPro"/>
</dbReference>
<dbReference type="CDD" id="cd18788">
    <property type="entry name" value="SF2_C_XPD"/>
    <property type="match status" value="1"/>
</dbReference>
<sequence>MDSVSKPLEVPEEFPFPFAPYDIQLEFMQKLYKVLDQGQLGIFESPTGTGKSLSIICGAIKWLKDFNNNSKQTLSAHIEALEQEKQNYASEEKDWFNAQSKGIEITRILNGLKIEQKQQIDYEQKIEKIRNENSKKKTKFFKKSNKETPAIPEEANQDNAEIEDEDILLNEDTPVENDEDDEDSDVNATFQPTQIIIASRTHSQLSQFIGEIKKSTFQDDIRVVSLASRQNYCINPTVKKLNSMPLINEKCLDMQKKGQTKSKDCDGKVLKRQKNSNCQCPYYKQSNIEDLRDFALNQVHDIEDLVQVGKEINACPYYASRKAAEDAEVIFVPYNTLLHKSTREANGVKLKNNIVIIDEAHNLLEALAQMHGSELTYPQLYYSYHSLRCYKERYNMMFSTVTLRSLNQLIFVVKKLTALFETDFKDESTNISTLQSFVLAAGIDQYNFFNLIKFCKASRLPQKVRSYSLKYPTSEEQIKKEPPKKGVRDFLASIENKKPAEQKPVKAPKFTVPTNPLLAVISFLESLMYSYDDGRILITNSPDKQNCKLQFLLLNPAGSFSDIVKDARSVVVAGGTMKPNAEFRDRLFIGAGASAARIVEFSCDHIIPPENILPIAVTKGLNNEKLLFNFTNRMSMGNCLKDILKRACETVKGGIVVFFPSYNYENWFFEHVKALDFGRTLFREPQKAASVDEVLEKYGATIRKSKIGAILFSVVGGKLSEGLNFSDDLGRCVIVVGLPYANITSPDLKEKMAFLDKKEGHGMGQQFYENLCMKAVNQCIGRAVRHRNDYATVLLLDERYGRPNTHRALPDWIKRSLQVRGGSEAFDLIIQFFKGKENIQV</sequence>
<feature type="non-terminal residue" evidence="16">
    <location>
        <position position="1"/>
    </location>
</feature>
<proteinExistence type="inferred from homology"/>
<evidence type="ECO:0000256" key="8">
    <source>
        <dbReference type="ARBA" id="ARBA00022840"/>
    </source>
</evidence>
<dbReference type="OrthoDB" id="267079at2759"/>
<dbReference type="HOGENOM" id="CLU_006515_2_1_1"/>
<dbReference type="InterPro" id="IPR010614">
    <property type="entry name" value="RAD3-like_helicase_DEAD"/>
</dbReference>
<dbReference type="PANTHER" id="PTHR11472">
    <property type="entry name" value="DNA REPAIR DEAD HELICASE RAD3/XP-D SUBFAMILY MEMBER"/>
    <property type="match status" value="1"/>
</dbReference>
<dbReference type="GO" id="GO:0005634">
    <property type="term" value="C:nucleus"/>
    <property type="evidence" value="ECO:0007669"/>
    <property type="project" value="UniProtKB-SubCell"/>
</dbReference>
<dbReference type="PANTHER" id="PTHR11472:SF41">
    <property type="entry name" value="ATP-DEPENDENT DNA HELICASE DDX11-RELATED"/>
    <property type="match status" value="1"/>
</dbReference>
<dbReference type="GO" id="GO:0006139">
    <property type="term" value="P:nucleobase-containing compound metabolic process"/>
    <property type="evidence" value="ECO:0007669"/>
    <property type="project" value="InterPro"/>
</dbReference>
<dbReference type="InterPro" id="IPR006555">
    <property type="entry name" value="ATP-dep_Helicase_C"/>
</dbReference>
<dbReference type="GO" id="GO:0005524">
    <property type="term" value="F:ATP binding"/>
    <property type="evidence" value="ECO:0007669"/>
    <property type="project" value="UniProtKB-KW"/>
</dbReference>
<keyword evidence="8" id="KW-0067">ATP-binding</keyword>
<protein>
    <recommendedName>
        <fullName evidence="15">Helicase ATP-binding domain-containing protein</fullName>
    </recommendedName>
</protein>
<evidence type="ECO:0000256" key="1">
    <source>
        <dbReference type="ARBA" id="ARBA00001966"/>
    </source>
</evidence>
<keyword evidence="6" id="KW-0378">Hydrolase</keyword>
<evidence type="ECO:0000256" key="10">
    <source>
        <dbReference type="ARBA" id="ARBA00023014"/>
    </source>
</evidence>
<dbReference type="EnsemblMetazoa" id="XM_019917265.1">
    <property type="protein sequence ID" value="XP_019772824.1"/>
    <property type="gene ID" value="LOC109546349"/>
</dbReference>
<evidence type="ECO:0000256" key="4">
    <source>
        <dbReference type="ARBA" id="ARBA00022723"/>
    </source>
</evidence>
<dbReference type="NCBIfam" id="TIGR00604">
    <property type="entry name" value="rad3"/>
    <property type="match status" value="1"/>
</dbReference>
<dbReference type="GO" id="GO:0046872">
    <property type="term" value="F:metal ion binding"/>
    <property type="evidence" value="ECO:0007669"/>
    <property type="project" value="UniProtKB-KW"/>
</dbReference>
<keyword evidence="12" id="KW-0539">Nucleus</keyword>
<dbReference type="InterPro" id="IPR006554">
    <property type="entry name" value="Helicase-like_DEXD_c2"/>
</dbReference>
<feature type="region of interest" description="Disordered" evidence="14">
    <location>
        <begin position="141"/>
        <end position="164"/>
    </location>
</feature>
<reference evidence="17" key="2">
    <citation type="submission" date="2024-08" db="UniProtKB">
        <authorList>
            <consortium name="EnsemblMetazoa"/>
        </authorList>
    </citation>
    <scope>IDENTIFICATION</scope>
</reference>
<evidence type="ECO:0000313" key="16">
    <source>
        <dbReference type="EMBL" id="ENN81863.1"/>
    </source>
</evidence>
<gene>
    <name evidence="17" type="primary">109546349</name>
    <name evidence="16" type="ORF">YQE_01755</name>
</gene>
<evidence type="ECO:0000256" key="7">
    <source>
        <dbReference type="ARBA" id="ARBA00022806"/>
    </source>
</evidence>
<dbReference type="InterPro" id="IPR014013">
    <property type="entry name" value="Helic_SF1/SF2_ATP-bd_DinG/Rad3"/>
</dbReference>
<comment type="cofactor">
    <cofactor evidence="1">
        <name>[4Fe-4S] cluster</name>
        <dbReference type="ChEBI" id="CHEBI:49883"/>
    </cofactor>
</comment>
<evidence type="ECO:0000256" key="14">
    <source>
        <dbReference type="SAM" id="MobiDB-lite"/>
    </source>
</evidence>
<comment type="similarity">
    <text evidence="3">Belongs to the DEAD box helicase family. DEAH subfamily. DDX11/CHL1 sub-subfamily.</text>
</comment>
<dbReference type="Proteomes" id="UP000019118">
    <property type="component" value="Unassembled WGS sequence"/>
</dbReference>
<organism evidence="16">
    <name type="scientific">Dendroctonus ponderosae</name>
    <name type="common">Mountain pine beetle</name>
    <dbReference type="NCBI Taxonomy" id="77166"/>
    <lineage>
        <taxon>Eukaryota</taxon>
        <taxon>Metazoa</taxon>
        <taxon>Ecdysozoa</taxon>
        <taxon>Arthropoda</taxon>
        <taxon>Hexapoda</taxon>
        <taxon>Insecta</taxon>
        <taxon>Pterygota</taxon>
        <taxon>Neoptera</taxon>
        <taxon>Endopterygota</taxon>
        <taxon>Coleoptera</taxon>
        <taxon>Polyphaga</taxon>
        <taxon>Cucujiformia</taxon>
        <taxon>Curculionidae</taxon>
        <taxon>Scolytinae</taxon>
        <taxon>Dendroctonus</taxon>
    </lineage>
</organism>
<evidence type="ECO:0000256" key="3">
    <source>
        <dbReference type="ARBA" id="ARBA00008435"/>
    </source>
</evidence>
<evidence type="ECO:0000313" key="17">
    <source>
        <dbReference type="EnsemblMetazoa" id="XP_019772824.1"/>
    </source>
</evidence>
<dbReference type="InterPro" id="IPR045028">
    <property type="entry name" value="DinG/Rad3-like"/>
</dbReference>
<dbReference type="SMART" id="SM00491">
    <property type="entry name" value="HELICc2"/>
    <property type="match status" value="1"/>
</dbReference>
<dbReference type="PROSITE" id="PS51193">
    <property type="entry name" value="HELICASE_ATP_BIND_2"/>
    <property type="match status" value="1"/>
</dbReference>
<comment type="subcellular location">
    <subcellularLocation>
        <location evidence="2">Nucleus</location>
    </subcellularLocation>
</comment>
<evidence type="ECO:0000256" key="13">
    <source>
        <dbReference type="SAM" id="Coils"/>
    </source>
</evidence>
<dbReference type="GO" id="GO:0003678">
    <property type="term" value="F:DNA helicase activity"/>
    <property type="evidence" value="ECO:0007669"/>
    <property type="project" value="InterPro"/>
</dbReference>
<accession>N6TUW0</accession>
<evidence type="ECO:0000256" key="5">
    <source>
        <dbReference type="ARBA" id="ARBA00022741"/>
    </source>
</evidence>
<evidence type="ECO:0000259" key="15">
    <source>
        <dbReference type="PROSITE" id="PS51193"/>
    </source>
</evidence>
<dbReference type="Pfam" id="PF13307">
    <property type="entry name" value="Helicase_C_2"/>
    <property type="match status" value="1"/>
</dbReference>
<dbReference type="Gene3D" id="3.40.50.300">
    <property type="entry name" value="P-loop containing nucleotide triphosphate hydrolases"/>
    <property type="match status" value="3"/>
</dbReference>
<keyword evidence="7" id="KW-0347">Helicase</keyword>
<name>N6TUW0_DENPD</name>
<dbReference type="GO" id="GO:0003677">
    <property type="term" value="F:DNA binding"/>
    <property type="evidence" value="ECO:0007669"/>
    <property type="project" value="InterPro"/>
</dbReference>
<dbReference type="OMA" id="QTHQFRD"/>
<dbReference type="Pfam" id="PF06733">
    <property type="entry name" value="DEAD_2"/>
    <property type="match status" value="1"/>
</dbReference>
<evidence type="ECO:0000256" key="9">
    <source>
        <dbReference type="ARBA" id="ARBA00023004"/>
    </source>
</evidence>
<feature type="domain" description="Helicase ATP-binding" evidence="15">
    <location>
        <begin position="10"/>
        <end position="423"/>
    </location>
</feature>
<feature type="coiled-coil region" evidence="13">
    <location>
        <begin position="71"/>
        <end position="132"/>
    </location>
</feature>
<keyword evidence="11" id="KW-0413">Isomerase</keyword>
<dbReference type="GO" id="GO:0034085">
    <property type="term" value="P:establishment of sister chromatid cohesion"/>
    <property type="evidence" value="ECO:0007669"/>
    <property type="project" value="TreeGrafter"/>
</dbReference>
<keyword evidence="18" id="KW-1185">Reference proteome</keyword>
<evidence type="ECO:0000256" key="6">
    <source>
        <dbReference type="ARBA" id="ARBA00022801"/>
    </source>
</evidence>
<dbReference type="AlphaFoldDB" id="N6TUW0"/>
<keyword evidence="4" id="KW-0479">Metal-binding</keyword>
<dbReference type="GO" id="GO:0051536">
    <property type="term" value="F:iron-sulfur cluster binding"/>
    <property type="evidence" value="ECO:0007669"/>
    <property type="project" value="UniProtKB-KW"/>
</dbReference>
<reference evidence="16 18" key="1">
    <citation type="journal article" date="2013" name="Genome Biol.">
        <title>Draft genome of the mountain pine beetle, Dendroctonus ponderosae Hopkins, a major forest pest.</title>
        <authorList>
            <person name="Keeling C.I."/>
            <person name="Yuen M.M."/>
            <person name="Liao N.Y."/>
            <person name="Docking T.R."/>
            <person name="Chan S.K."/>
            <person name="Taylor G.A."/>
            <person name="Palmquist D.L."/>
            <person name="Jackman S.D."/>
            <person name="Nguyen A."/>
            <person name="Li M."/>
            <person name="Henderson H."/>
            <person name="Janes J.K."/>
            <person name="Zhao Y."/>
            <person name="Pandoh P."/>
            <person name="Moore R."/>
            <person name="Sperling F.A."/>
            <person name="Huber D.P."/>
            <person name="Birol I."/>
            <person name="Jones S.J."/>
            <person name="Bohlmann J."/>
        </authorList>
    </citation>
    <scope>NUCLEOTIDE SEQUENCE</scope>
</reference>
<evidence type="ECO:0000313" key="18">
    <source>
        <dbReference type="Proteomes" id="UP000019118"/>
    </source>
</evidence>
<keyword evidence="9" id="KW-0408">Iron</keyword>
<keyword evidence="13" id="KW-0175">Coiled coil</keyword>
<evidence type="ECO:0000256" key="11">
    <source>
        <dbReference type="ARBA" id="ARBA00023235"/>
    </source>
</evidence>
<dbReference type="SMART" id="SM00488">
    <property type="entry name" value="DEXDc2"/>
    <property type="match status" value="1"/>
</dbReference>
<evidence type="ECO:0000256" key="2">
    <source>
        <dbReference type="ARBA" id="ARBA00004123"/>
    </source>
</evidence>
<keyword evidence="5" id="KW-0547">Nucleotide-binding</keyword>